<reference evidence="2 3" key="1">
    <citation type="journal article" date="2012" name="Stand. Genomic Sci.">
        <title>Complete genome sequencing and analysis of Saprospira grandis str. Lewin, a predatory marine bacterium.</title>
        <authorList>
            <person name="Saw J.H."/>
            <person name="Yuryev A."/>
            <person name="Kanbe M."/>
            <person name="Hou S."/>
            <person name="Young A.G."/>
            <person name="Aizawa S."/>
            <person name="Alam M."/>
        </authorList>
    </citation>
    <scope>NUCLEOTIDE SEQUENCE [LARGE SCALE GENOMIC DNA]</scope>
    <source>
        <strain evidence="2 3">Lewin</strain>
    </source>
</reference>
<dbReference type="Gene3D" id="3.90.1150.200">
    <property type="match status" value="1"/>
</dbReference>
<organism evidence="2 3">
    <name type="scientific">Saprospira grandis (strain Lewin)</name>
    <dbReference type="NCBI Taxonomy" id="984262"/>
    <lineage>
        <taxon>Bacteria</taxon>
        <taxon>Pseudomonadati</taxon>
        <taxon>Bacteroidota</taxon>
        <taxon>Saprospiria</taxon>
        <taxon>Saprospirales</taxon>
        <taxon>Saprospiraceae</taxon>
        <taxon>Saprospira</taxon>
    </lineage>
</organism>
<keyword evidence="3" id="KW-1185">Reference proteome</keyword>
<dbReference type="eggNOG" id="COG5646">
    <property type="taxonomic scope" value="Bacteria"/>
</dbReference>
<gene>
    <name evidence="2" type="ordered locus">SGRA_1061</name>
</gene>
<dbReference type="STRING" id="984262.SGRA_1061"/>
<dbReference type="OrthoDB" id="9813231at2"/>
<dbReference type="Pfam" id="PF08818">
    <property type="entry name" value="DUF1801"/>
    <property type="match status" value="1"/>
</dbReference>
<dbReference type="HOGENOM" id="CLU_119457_0_0_10"/>
<feature type="domain" description="YdhG-like" evidence="1">
    <location>
        <begin position="16"/>
        <end position="130"/>
    </location>
</feature>
<evidence type="ECO:0000313" key="2">
    <source>
        <dbReference type="EMBL" id="AFC23796.1"/>
    </source>
</evidence>
<dbReference type="InterPro" id="IPR014922">
    <property type="entry name" value="YdhG-like"/>
</dbReference>
<proteinExistence type="predicted"/>
<dbReference type="AlphaFoldDB" id="H6L3E9"/>
<protein>
    <recommendedName>
        <fullName evidence="1">YdhG-like domain-containing protein</fullName>
    </recommendedName>
</protein>
<evidence type="ECO:0000313" key="3">
    <source>
        <dbReference type="Proteomes" id="UP000007519"/>
    </source>
</evidence>
<dbReference type="EMBL" id="CP002831">
    <property type="protein sequence ID" value="AFC23796.1"/>
    <property type="molecule type" value="Genomic_DNA"/>
</dbReference>
<dbReference type="RefSeq" id="WP_015691445.1">
    <property type="nucleotide sequence ID" value="NC_016940.1"/>
</dbReference>
<name>H6L3E9_SAPGL</name>
<dbReference type="SUPFAM" id="SSF159888">
    <property type="entry name" value="YdhG-like"/>
    <property type="match status" value="1"/>
</dbReference>
<sequence>MNFSDYLAQLPEEKAQALEKLAELLRQQLPTGFTERFDGRMLHFEVPLSRYPQGYHAQPGQPLPFISLAAQKSHLALYHFGLYADEELLNWWTAAYAAGSKYKLNMGKSCIRWKKAGHIPWPLVEELAQKMTPQAWISIYESKN</sequence>
<dbReference type="Proteomes" id="UP000007519">
    <property type="component" value="Chromosome"/>
</dbReference>
<dbReference type="KEGG" id="sgn:SGRA_1061"/>
<evidence type="ECO:0000259" key="1">
    <source>
        <dbReference type="Pfam" id="PF08818"/>
    </source>
</evidence>
<accession>H6L3E9</accession>